<evidence type="ECO:0000313" key="3">
    <source>
        <dbReference type="Proteomes" id="UP000197092"/>
    </source>
</evidence>
<dbReference type="SUPFAM" id="SSF51182">
    <property type="entry name" value="RmlC-like cupins"/>
    <property type="match status" value="1"/>
</dbReference>
<dbReference type="Pfam" id="PF07883">
    <property type="entry name" value="Cupin_2"/>
    <property type="match status" value="1"/>
</dbReference>
<feature type="domain" description="Cupin type-2" evidence="1">
    <location>
        <begin position="50"/>
        <end position="105"/>
    </location>
</feature>
<dbReference type="InterPro" id="IPR014710">
    <property type="entry name" value="RmlC-like_jellyroll"/>
</dbReference>
<dbReference type="RefSeq" id="WP_088878563.1">
    <property type="nucleotide sequence ID" value="NZ_CP018309.1"/>
</dbReference>
<dbReference type="CDD" id="cd06981">
    <property type="entry name" value="cupin_reut_a1446"/>
    <property type="match status" value="1"/>
</dbReference>
<dbReference type="Gene3D" id="2.60.120.10">
    <property type="entry name" value="Jelly Rolls"/>
    <property type="match status" value="1"/>
</dbReference>
<dbReference type="KEGG" id="vsh:BSZ05_23065"/>
<dbReference type="InterPro" id="IPR013096">
    <property type="entry name" value="Cupin_2"/>
</dbReference>
<accession>A0AAN1FL80</accession>
<proteinExistence type="predicted"/>
<dbReference type="AlphaFoldDB" id="A0AAN1FL80"/>
<dbReference type="EMBL" id="CP018309">
    <property type="protein sequence ID" value="ASI92657.1"/>
    <property type="molecule type" value="Genomic_DNA"/>
</dbReference>
<organism evidence="2 3">
    <name type="scientific">Vibrio mediterranei</name>
    <dbReference type="NCBI Taxonomy" id="689"/>
    <lineage>
        <taxon>Bacteria</taxon>
        <taxon>Pseudomonadati</taxon>
        <taxon>Pseudomonadota</taxon>
        <taxon>Gammaproteobacteria</taxon>
        <taxon>Vibrionales</taxon>
        <taxon>Vibrionaceae</taxon>
        <taxon>Vibrio</taxon>
    </lineage>
</organism>
<name>A0AAN1FL80_9VIBR</name>
<reference evidence="3" key="1">
    <citation type="submission" date="2016-12" db="EMBL/GenBank/DDBJ databases">
        <title>Comparative genomic analysis reveals the diversity, evolution, and environmental adaptation strategies of the genus Vibrio.</title>
        <authorList>
            <person name="Lin H."/>
            <person name="Wang X."/>
            <person name="Zhang X.-H."/>
        </authorList>
    </citation>
    <scope>NUCLEOTIDE SEQUENCE [LARGE SCALE GENOMIC DNA]</scope>
    <source>
        <strain evidence="3">QT6D1</strain>
    </source>
</reference>
<dbReference type="Proteomes" id="UP000197092">
    <property type="component" value="Chromosome 2"/>
</dbReference>
<protein>
    <submittedName>
        <fullName evidence="2">Cupin</fullName>
    </submittedName>
</protein>
<sequence>MGSKRGNIFGEIPEDLTNEVFEDIIASEGVRIERIVSDGHFTPIGDWYDQAENEWVTVLKGEGVIEYYDGTFVTLGVGDYIDIPAHIKHRVKSTSESSLTIWLAVFYPKDGSVQTL</sequence>
<gene>
    <name evidence="2" type="ORF">BSZ05_23065</name>
</gene>
<dbReference type="InterPro" id="IPR011051">
    <property type="entry name" value="RmlC_Cupin_sf"/>
</dbReference>
<evidence type="ECO:0000259" key="1">
    <source>
        <dbReference type="Pfam" id="PF07883"/>
    </source>
</evidence>
<evidence type="ECO:0000313" key="2">
    <source>
        <dbReference type="EMBL" id="ASI92657.1"/>
    </source>
</evidence>